<dbReference type="GO" id="GO:0005886">
    <property type="term" value="C:plasma membrane"/>
    <property type="evidence" value="ECO:0007669"/>
    <property type="project" value="UniProtKB-SubCell"/>
</dbReference>
<feature type="transmembrane region" description="Helical" evidence="5">
    <location>
        <begin position="308"/>
        <end position="332"/>
    </location>
</feature>
<organism evidence="7 8">
    <name type="scientific">Halosimplex aquaticum</name>
    <dbReference type="NCBI Taxonomy" id="3026162"/>
    <lineage>
        <taxon>Archaea</taxon>
        <taxon>Methanobacteriati</taxon>
        <taxon>Methanobacteriota</taxon>
        <taxon>Stenosarchaea group</taxon>
        <taxon>Halobacteria</taxon>
        <taxon>Halobacteriales</taxon>
        <taxon>Haloarculaceae</taxon>
        <taxon>Halosimplex</taxon>
    </lineage>
</organism>
<dbReference type="EMBL" id="JBHTAS010000001">
    <property type="protein sequence ID" value="MFC7141013.1"/>
    <property type="molecule type" value="Genomic_DNA"/>
</dbReference>
<dbReference type="GeneID" id="78821320"/>
<accession>A0ABD5Y562</accession>
<dbReference type="Proteomes" id="UP001596432">
    <property type="component" value="Unassembled WGS sequence"/>
</dbReference>
<sequence>MNYYVKRTFQAFFTVWATLTFTFVLTRYMPGGPLDFIRAQMALGNLGPGSGGGGSGSVDMDQFSQLAQQYVGIDPSKPIYLQYTDYMVNLLQGDLGQSIWYGEPVAQVLFPAVPWTVFLGSIAVTVSFTTRVVIGALLAYIEGSKLDLGGTTALIWGHSIPFYIIAIVLIYVFGYQYGWFPISGRVNANATPGLNVPFVQGILWHAALPIVSLVWVSFGQGALAMRANSIQVLGEDYLRAARLRGIASDRIALLYVGRNAILPMYTQMLIQIAFVFAGSVYLESIFAYPGVGYYLFQGIQARDYPLMMGAFILITVTVVIAMYVADLTYSFLDPRIKQGDASEAY</sequence>
<comment type="caution">
    <text evidence="7">The sequence shown here is derived from an EMBL/GenBank/DDBJ whole genome shotgun (WGS) entry which is preliminary data.</text>
</comment>
<dbReference type="Pfam" id="PF00528">
    <property type="entry name" value="BPD_transp_1"/>
    <property type="match status" value="1"/>
</dbReference>
<name>A0ABD5Y562_9EURY</name>
<feature type="domain" description="ABC transmembrane type-1" evidence="6">
    <location>
        <begin position="113"/>
        <end position="325"/>
    </location>
</feature>
<keyword evidence="4 5" id="KW-0472">Membrane</keyword>
<dbReference type="RefSeq" id="WP_274322106.1">
    <property type="nucleotide sequence ID" value="NZ_CP118158.1"/>
</dbReference>
<dbReference type="SUPFAM" id="SSF161098">
    <property type="entry name" value="MetI-like"/>
    <property type="match status" value="1"/>
</dbReference>
<keyword evidence="2 5" id="KW-0812">Transmembrane</keyword>
<keyword evidence="8" id="KW-1185">Reference proteome</keyword>
<comment type="similarity">
    <text evidence="5">Belongs to the binding-protein-dependent transport system permease family.</text>
</comment>
<evidence type="ECO:0000256" key="4">
    <source>
        <dbReference type="ARBA" id="ARBA00023136"/>
    </source>
</evidence>
<evidence type="ECO:0000256" key="2">
    <source>
        <dbReference type="ARBA" id="ARBA00022692"/>
    </source>
</evidence>
<evidence type="ECO:0000313" key="8">
    <source>
        <dbReference type="Proteomes" id="UP001596432"/>
    </source>
</evidence>
<dbReference type="PANTHER" id="PTHR43376">
    <property type="entry name" value="OLIGOPEPTIDE TRANSPORT SYSTEM PERMEASE PROTEIN"/>
    <property type="match status" value="1"/>
</dbReference>
<reference evidence="7 8" key="1">
    <citation type="journal article" date="2019" name="Int. J. Syst. Evol. Microbiol.">
        <title>The Global Catalogue of Microorganisms (GCM) 10K type strain sequencing project: providing services to taxonomists for standard genome sequencing and annotation.</title>
        <authorList>
            <consortium name="The Broad Institute Genomics Platform"/>
            <consortium name="The Broad Institute Genome Sequencing Center for Infectious Disease"/>
            <person name="Wu L."/>
            <person name="Ma J."/>
        </authorList>
    </citation>
    <scope>NUCLEOTIDE SEQUENCE [LARGE SCALE GENOMIC DNA]</scope>
    <source>
        <strain evidence="7 8">XZYJT29</strain>
    </source>
</reference>
<feature type="transmembrane region" description="Helical" evidence="5">
    <location>
        <begin position="12"/>
        <end position="29"/>
    </location>
</feature>
<evidence type="ECO:0000256" key="1">
    <source>
        <dbReference type="ARBA" id="ARBA00004141"/>
    </source>
</evidence>
<dbReference type="InterPro" id="IPR000515">
    <property type="entry name" value="MetI-like"/>
</dbReference>
<evidence type="ECO:0000259" key="6">
    <source>
        <dbReference type="PROSITE" id="PS50928"/>
    </source>
</evidence>
<feature type="transmembrane region" description="Helical" evidence="5">
    <location>
        <begin position="153"/>
        <end position="178"/>
    </location>
</feature>
<dbReference type="PROSITE" id="PS50928">
    <property type="entry name" value="ABC_TM1"/>
    <property type="match status" value="1"/>
</dbReference>
<dbReference type="AlphaFoldDB" id="A0ABD5Y562"/>
<evidence type="ECO:0000256" key="3">
    <source>
        <dbReference type="ARBA" id="ARBA00022989"/>
    </source>
</evidence>
<evidence type="ECO:0000313" key="7">
    <source>
        <dbReference type="EMBL" id="MFC7141013.1"/>
    </source>
</evidence>
<proteinExistence type="inferred from homology"/>
<dbReference type="PANTHER" id="PTHR43376:SF1">
    <property type="entry name" value="OLIGOPEPTIDE TRANSPORT SYSTEM PERMEASE PROTEIN"/>
    <property type="match status" value="1"/>
</dbReference>
<feature type="transmembrane region" description="Helical" evidence="5">
    <location>
        <begin position="117"/>
        <end position="141"/>
    </location>
</feature>
<comment type="subcellular location">
    <subcellularLocation>
        <location evidence="5">Cell membrane</location>
        <topology evidence="5">Multi-pass membrane protein</topology>
    </subcellularLocation>
    <subcellularLocation>
        <location evidence="1">Membrane</location>
        <topology evidence="1">Multi-pass membrane protein</topology>
    </subcellularLocation>
</comment>
<evidence type="ECO:0000256" key="5">
    <source>
        <dbReference type="RuleBase" id="RU363032"/>
    </source>
</evidence>
<gene>
    <name evidence="7" type="ORF">ACFQMA_14405</name>
</gene>
<feature type="transmembrane region" description="Helical" evidence="5">
    <location>
        <begin position="268"/>
        <end position="288"/>
    </location>
</feature>
<keyword evidence="3 5" id="KW-1133">Transmembrane helix</keyword>
<keyword evidence="5" id="KW-0813">Transport</keyword>
<protein>
    <submittedName>
        <fullName evidence="7">ABC transporter permease</fullName>
    </submittedName>
</protein>
<dbReference type="InterPro" id="IPR035906">
    <property type="entry name" value="MetI-like_sf"/>
</dbReference>
<feature type="transmembrane region" description="Helical" evidence="5">
    <location>
        <begin position="198"/>
        <end position="218"/>
    </location>
</feature>